<protein>
    <recommendedName>
        <fullName evidence="10">Protein farnesyltransferase/geranylgeranyltransferase type-1 subunit alpha</fullName>
        <ecNumber evidence="4">2.5.1.58</ecNumber>
        <ecNumber evidence="3">2.5.1.59</ecNumber>
    </recommendedName>
    <alternativeName>
        <fullName evidence="13">CAAX farnesyltransferase subunit alpha</fullName>
    </alternativeName>
    <alternativeName>
        <fullName evidence="12">FTase-alpha</fullName>
    </alternativeName>
    <alternativeName>
        <fullName evidence="11">Ras proteins prenyltransferase subunit alpha</fullName>
    </alternativeName>
    <alternativeName>
        <fullName evidence="14">Type I protein geranyl-geranyltransferase subunit alpha</fullName>
    </alternativeName>
</protein>
<evidence type="ECO:0000256" key="11">
    <source>
        <dbReference type="ARBA" id="ARBA00041392"/>
    </source>
</evidence>
<keyword evidence="9" id="KW-0007">Acetylation</keyword>
<evidence type="ECO:0000256" key="2">
    <source>
        <dbReference type="ARBA" id="ARBA00006734"/>
    </source>
</evidence>
<evidence type="ECO:0000256" key="12">
    <source>
        <dbReference type="ARBA" id="ARBA00042436"/>
    </source>
</evidence>
<dbReference type="EMBL" id="NEVH01011876">
    <property type="protein sequence ID" value="PNF31575.1"/>
    <property type="molecule type" value="Genomic_DNA"/>
</dbReference>
<evidence type="ECO:0000256" key="14">
    <source>
        <dbReference type="ARBA" id="ARBA00043219"/>
    </source>
</evidence>
<name>A0A2J7QSN1_9NEOP</name>
<dbReference type="AlphaFoldDB" id="A0A2J7QSN1"/>
<dbReference type="SUPFAM" id="SSF48439">
    <property type="entry name" value="Protein prenylyltransferase"/>
    <property type="match status" value="1"/>
</dbReference>
<evidence type="ECO:0000256" key="6">
    <source>
        <dbReference type="ARBA" id="ARBA00022679"/>
    </source>
</evidence>
<keyword evidence="5" id="KW-0637">Prenyltransferase</keyword>
<comment type="subunit">
    <text evidence="18">Heterodimer of FNTA and FNTB (farnesyltransferase). Heterodimer of FNTA and PGGT1B (geranylgeranyltransferase).</text>
</comment>
<sequence>MAEAGSSSEELCDETNWVFYKYRVEWKDVTPVPQDDGPYPIVAIAYSEKFQDIYDYFRAVLKSCEKSERALQLTKDALDLNPANYTVWQYRREILKHLNKDLIPELHYVKEVIEDNPKNYQVWHHRRVIVEWLQDPSYELSFTKTVLSQDSKNYHAWQHRQWVIRTFKLFENELQYVDHLLEDDIRNNSAWNQRYFVINNTTGFKPDVVEQELAFTLEKIKKVTNNESAWNYLRGVLLHHSGGLSQVQNVRKVCEELYSSGNRSPLLLAFLVDICEENIERADGDKADSLHQAVQLCDMLANEYDTIRREYWNYIARSLTQRVNGSEEEASGSTKTDLNC</sequence>
<dbReference type="InterPro" id="IPR002088">
    <property type="entry name" value="Prenyl_trans_a"/>
</dbReference>
<evidence type="ECO:0000256" key="17">
    <source>
        <dbReference type="ARBA" id="ARBA00055408"/>
    </source>
</evidence>
<evidence type="ECO:0000256" key="5">
    <source>
        <dbReference type="ARBA" id="ARBA00022602"/>
    </source>
</evidence>
<dbReference type="GO" id="GO:0004662">
    <property type="term" value="F:CAAX-protein geranylgeranyltransferase activity"/>
    <property type="evidence" value="ECO:0007669"/>
    <property type="project" value="UniProtKB-EC"/>
</dbReference>
<organism evidence="19 20">
    <name type="scientific">Cryptotermes secundus</name>
    <dbReference type="NCBI Taxonomy" id="105785"/>
    <lineage>
        <taxon>Eukaryota</taxon>
        <taxon>Metazoa</taxon>
        <taxon>Ecdysozoa</taxon>
        <taxon>Arthropoda</taxon>
        <taxon>Hexapoda</taxon>
        <taxon>Insecta</taxon>
        <taxon>Pterygota</taxon>
        <taxon>Neoptera</taxon>
        <taxon>Polyneoptera</taxon>
        <taxon>Dictyoptera</taxon>
        <taxon>Blattodea</taxon>
        <taxon>Blattoidea</taxon>
        <taxon>Termitoidae</taxon>
        <taxon>Kalotermitidae</taxon>
        <taxon>Cryptotermitinae</taxon>
        <taxon>Cryptotermes</taxon>
    </lineage>
</organism>
<comment type="similarity">
    <text evidence="2">Belongs to the protein prenyltransferase subunit alpha family.</text>
</comment>
<dbReference type="EC" id="2.5.1.59" evidence="3"/>
<dbReference type="FunFam" id="1.25.40.120:FF:000002">
    <property type="entry name" value="Protein farnesyltransferase/geranylgeranyltransferase type-1 subunit alpha"/>
    <property type="match status" value="1"/>
</dbReference>
<evidence type="ECO:0000256" key="9">
    <source>
        <dbReference type="ARBA" id="ARBA00022990"/>
    </source>
</evidence>
<evidence type="ECO:0000313" key="20">
    <source>
        <dbReference type="Proteomes" id="UP000235965"/>
    </source>
</evidence>
<dbReference type="GO" id="GO:0005953">
    <property type="term" value="C:CAAX-protein geranylgeranyltransferase complex"/>
    <property type="evidence" value="ECO:0007669"/>
    <property type="project" value="TreeGrafter"/>
</dbReference>
<dbReference type="Gene3D" id="1.25.40.120">
    <property type="entry name" value="Protein prenylyltransferase"/>
    <property type="match status" value="1"/>
</dbReference>
<comment type="cofactor">
    <cofactor evidence="1">
        <name>Mg(2+)</name>
        <dbReference type="ChEBI" id="CHEBI:18420"/>
    </cofactor>
</comment>
<keyword evidence="20" id="KW-1185">Reference proteome</keyword>
<dbReference type="PANTHER" id="PTHR11129">
    <property type="entry name" value="PROTEIN FARNESYLTRANSFERASE ALPHA SUBUNIT/RAB GERANYLGERANYL TRANSFERASE ALPHA SUBUNIT"/>
    <property type="match status" value="1"/>
</dbReference>
<evidence type="ECO:0000256" key="1">
    <source>
        <dbReference type="ARBA" id="ARBA00001946"/>
    </source>
</evidence>
<comment type="catalytic activity">
    <reaction evidence="16">
        <text>geranylgeranyl diphosphate + L-cysteinyl-[protein] = S-geranylgeranyl-L-cysteinyl-[protein] + diphosphate</text>
        <dbReference type="Rhea" id="RHEA:21240"/>
        <dbReference type="Rhea" id="RHEA-COMP:10131"/>
        <dbReference type="Rhea" id="RHEA-COMP:11537"/>
        <dbReference type="ChEBI" id="CHEBI:29950"/>
        <dbReference type="ChEBI" id="CHEBI:33019"/>
        <dbReference type="ChEBI" id="CHEBI:57533"/>
        <dbReference type="ChEBI" id="CHEBI:86021"/>
        <dbReference type="EC" id="2.5.1.59"/>
    </reaction>
</comment>
<evidence type="ECO:0000256" key="10">
    <source>
        <dbReference type="ARBA" id="ARBA00040965"/>
    </source>
</evidence>
<comment type="catalytic activity">
    <reaction evidence="15">
        <text>L-cysteinyl-[protein] + (2E,6E)-farnesyl diphosphate = S-(2E,6E)-farnesyl-L-cysteinyl-[protein] + diphosphate</text>
        <dbReference type="Rhea" id="RHEA:13345"/>
        <dbReference type="Rhea" id="RHEA-COMP:10131"/>
        <dbReference type="Rhea" id="RHEA-COMP:11535"/>
        <dbReference type="ChEBI" id="CHEBI:29950"/>
        <dbReference type="ChEBI" id="CHEBI:33019"/>
        <dbReference type="ChEBI" id="CHEBI:86019"/>
        <dbReference type="ChEBI" id="CHEBI:175763"/>
        <dbReference type="EC" id="2.5.1.58"/>
    </reaction>
</comment>
<evidence type="ECO:0000256" key="18">
    <source>
        <dbReference type="ARBA" id="ARBA00063604"/>
    </source>
</evidence>
<comment type="caution">
    <text evidence="19">The sequence shown here is derived from an EMBL/GenBank/DDBJ whole genome shotgun (WGS) entry which is preliminary data.</text>
</comment>
<dbReference type="EC" id="2.5.1.58" evidence="4"/>
<evidence type="ECO:0000256" key="7">
    <source>
        <dbReference type="ARBA" id="ARBA00022737"/>
    </source>
</evidence>
<dbReference type="GO" id="GO:0004660">
    <property type="term" value="F:protein farnesyltransferase activity"/>
    <property type="evidence" value="ECO:0007669"/>
    <property type="project" value="UniProtKB-EC"/>
</dbReference>
<dbReference type="PANTHER" id="PTHR11129:SF1">
    <property type="entry name" value="PROTEIN FARNESYLTRANSFERASE_GERANYLGERANYLTRANSFERASE TYPE-1 SUBUNIT ALPHA"/>
    <property type="match status" value="1"/>
</dbReference>
<keyword evidence="6 19" id="KW-0808">Transferase</keyword>
<keyword evidence="7" id="KW-0677">Repeat</keyword>
<evidence type="ECO:0000256" key="8">
    <source>
        <dbReference type="ARBA" id="ARBA00022842"/>
    </source>
</evidence>
<gene>
    <name evidence="19" type="primary">FNTA</name>
    <name evidence="19" type="ORF">B7P43_G00768</name>
</gene>
<dbReference type="Proteomes" id="UP000235965">
    <property type="component" value="Unassembled WGS sequence"/>
</dbReference>
<evidence type="ECO:0000256" key="4">
    <source>
        <dbReference type="ARBA" id="ARBA00012702"/>
    </source>
</evidence>
<evidence type="ECO:0000256" key="3">
    <source>
        <dbReference type="ARBA" id="ARBA00012700"/>
    </source>
</evidence>
<comment type="function">
    <text evidence="17">Essential subunit of both the farnesyltransferase and the geranylgeranyltransferase complex. Contributes to the transfer of a farnesyl or geranylgeranyl moiety from farnesyl or geranylgeranyl diphosphate to a cysteine at the fourth position from the C-terminus of several proteins having the C-terminal sequence Cys-aliphatic-aliphatic-X. May positively regulate neuromuscular junction development downstream of MUSK via its function in RAC1 prenylation and activation.</text>
</comment>
<dbReference type="PROSITE" id="PS51147">
    <property type="entry name" value="PFTA"/>
    <property type="match status" value="5"/>
</dbReference>
<evidence type="ECO:0000313" key="19">
    <source>
        <dbReference type="EMBL" id="PNF31575.1"/>
    </source>
</evidence>
<dbReference type="InParanoid" id="A0A2J7QSN1"/>
<dbReference type="FunCoup" id="A0A2J7QSN1">
    <property type="interactions" value="1747"/>
</dbReference>
<accession>A0A2J7QSN1</accession>
<dbReference type="GO" id="GO:0005965">
    <property type="term" value="C:protein farnesyltransferase complex"/>
    <property type="evidence" value="ECO:0007669"/>
    <property type="project" value="TreeGrafter"/>
</dbReference>
<dbReference type="OrthoDB" id="272289at2759"/>
<proteinExistence type="inferred from homology"/>
<keyword evidence="8" id="KW-0460">Magnesium</keyword>
<evidence type="ECO:0000256" key="13">
    <source>
        <dbReference type="ARBA" id="ARBA00043086"/>
    </source>
</evidence>
<dbReference type="Pfam" id="PF01239">
    <property type="entry name" value="PPTA"/>
    <property type="match status" value="5"/>
</dbReference>
<evidence type="ECO:0000256" key="16">
    <source>
        <dbReference type="ARBA" id="ARBA00050428"/>
    </source>
</evidence>
<reference evidence="19 20" key="1">
    <citation type="submission" date="2017-12" db="EMBL/GenBank/DDBJ databases">
        <title>Hemimetabolous genomes reveal molecular basis of termite eusociality.</title>
        <authorList>
            <person name="Harrison M.C."/>
            <person name="Jongepier E."/>
            <person name="Robertson H.M."/>
            <person name="Arning N."/>
            <person name="Bitard-Feildel T."/>
            <person name="Chao H."/>
            <person name="Childers C.P."/>
            <person name="Dinh H."/>
            <person name="Doddapaneni H."/>
            <person name="Dugan S."/>
            <person name="Gowin J."/>
            <person name="Greiner C."/>
            <person name="Han Y."/>
            <person name="Hu H."/>
            <person name="Hughes D.S.T."/>
            <person name="Huylmans A.-K."/>
            <person name="Kemena C."/>
            <person name="Kremer L.P.M."/>
            <person name="Lee S.L."/>
            <person name="Lopez-Ezquerra A."/>
            <person name="Mallet L."/>
            <person name="Monroy-Kuhn J.M."/>
            <person name="Moser A."/>
            <person name="Murali S.C."/>
            <person name="Muzny D.M."/>
            <person name="Otani S."/>
            <person name="Piulachs M.-D."/>
            <person name="Poelchau M."/>
            <person name="Qu J."/>
            <person name="Schaub F."/>
            <person name="Wada-Katsumata A."/>
            <person name="Worley K.C."/>
            <person name="Xie Q."/>
            <person name="Ylla G."/>
            <person name="Poulsen M."/>
            <person name="Gibbs R.A."/>
            <person name="Schal C."/>
            <person name="Richards S."/>
            <person name="Belles X."/>
            <person name="Korb J."/>
            <person name="Bornberg-Bauer E."/>
        </authorList>
    </citation>
    <scope>NUCLEOTIDE SEQUENCE [LARGE SCALE GENOMIC DNA]</scope>
    <source>
        <tissue evidence="19">Whole body</tissue>
    </source>
</reference>
<evidence type="ECO:0000256" key="15">
    <source>
        <dbReference type="ARBA" id="ARBA00050225"/>
    </source>
</evidence>
<dbReference type="STRING" id="105785.A0A2J7QSN1"/>